<dbReference type="EMBL" id="VOQS01000003">
    <property type="protein sequence ID" value="TXC83168.1"/>
    <property type="molecule type" value="Genomic_DNA"/>
</dbReference>
<dbReference type="AlphaFoldDB" id="A0A5C6VIR6"/>
<reference evidence="2 5" key="3">
    <citation type="submission" date="2024-01" db="EMBL/GenBank/DDBJ databases">
        <title>The diversity of rhizobia nodulating Mimosa spp. in eleven states of Brazil covering several biomes is determined by host plant, location, and edaphic factors.</title>
        <authorList>
            <person name="Rouws L."/>
            <person name="Barauna A."/>
            <person name="Beukes C."/>
            <person name="De Faria S.M."/>
            <person name="Gross E."/>
            <person name="Dos Reis Junior F.B."/>
            <person name="Simon M."/>
            <person name="Maluk M."/>
            <person name="Odee D.W."/>
            <person name="Kenicer G."/>
            <person name="Young J.P.W."/>
            <person name="Reis V.M."/>
            <person name="Zilli J."/>
            <person name="James E.K."/>
        </authorList>
    </citation>
    <scope>NUCLEOTIDE SEQUENCE [LARGE SCALE GENOMIC DNA]</scope>
    <source>
        <strain evidence="2 5">JPY530</strain>
    </source>
</reference>
<dbReference type="PRINTS" id="PR00111">
    <property type="entry name" value="ABHYDROLASE"/>
</dbReference>
<dbReference type="SUPFAM" id="SSF53474">
    <property type="entry name" value="alpha/beta-Hydrolases"/>
    <property type="match status" value="1"/>
</dbReference>
<accession>A0A5C6VIR6</accession>
<name>A0A5C6VIR6_9BURK</name>
<feature type="domain" description="AB hydrolase-1" evidence="1">
    <location>
        <begin position="22"/>
        <end position="247"/>
    </location>
</feature>
<dbReference type="Proteomes" id="UP000321776">
    <property type="component" value="Unassembled WGS sequence"/>
</dbReference>
<evidence type="ECO:0000313" key="2">
    <source>
        <dbReference type="EMBL" id="MEM5339177.1"/>
    </source>
</evidence>
<organism evidence="3 4">
    <name type="scientific">Paraburkholderia azotifigens</name>
    <dbReference type="NCBI Taxonomy" id="2057004"/>
    <lineage>
        <taxon>Bacteria</taxon>
        <taxon>Pseudomonadati</taxon>
        <taxon>Pseudomonadota</taxon>
        <taxon>Betaproteobacteria</taxon>
        <taxon>Burkholderiales</taxon>
        <taxon>Burkholderiaceae</taxon>
        <taxon>Paraburkholderia</taxon>
    </lineage>
</organism>
<dbReference type="GO" id="GO:0016787">
    <property type="term" value="F:hydrolase activity"/>
    <property type="evidence" value="ECO:0007669"/>
    <property type="project" value="UniProtKB-KW"/>
</dbReference>
<dbReference type="PANTHER" id="PTHR43798:SF33">
    <property type="entry name" value="HYDROLASE, PUTATIVE (AFU_ORTHOLOGUE AFUA_2G14860)-RELATED"/>
    <property type="match status" value="1"/>
</dbReference>
<evidence type="ECO:0000259" key="1">
    <source>
        <dbReference type="Pfam" id="PF00561"/>
    </source>
</evidence>
<gene>
    <name evidence="3" type="ORF">FRZ40_22455</name>
    <name evidence="2" type="ORF">V4C56_05970</name>
</gene>
<dbReference type="EMBL" id="JAZHGA010000003">
    <property type="protein sequence ID" value="MEM5339177.1"/>
    <property type="molecule type" value="Genomic_DNA"/>
</dbReference>
<protein>
    <submittedName>
        <fullName evidence="3">Alpha/beta hydrolase</fullName>
    </submittedName>
</protein>
<dbReference type="PANTHER" id="PTHR43798">
    <property type="entry name" value="MONOACYLGLYCEROL LIPASE"/>
    <property type="match status" value="1"/>
</dbReference>
<dbReference type="InterPro" id="IPR050266">
    <property type="entry name" value="AB_hydrolase_sf"/>
</dbReference>
<dbReference type="Gene3D" id="3.40.50.1820">
    <property type="entry name" value="alpha/beta hydrolase"/>
    <property type="match status" value="1"/>
</dbReference>
<dbReference type="InterPro" id="IPR000073">
    <property type="entry name" value="AB_hydrolase_1"/>
</dbReference>
<reference evidence="3" key="2">
    <citation type="submission" date="2019-08" db="EMBL/GenBank/DDBJ databases">
        <authorList>
            <person name="Im W.-T."/>
        </authorList>
    </citation>
    <scope>NUCLEOTIDE SEQUENCE</scope>
    <source>
        <strain evidence="3">NF 2-5-3</strain>
    </source>
</reference>
<dbReference type="InterPro" id="IPR029058">
    <property type="entry name" value="AB_hydrolase_fold"/>
</dbReference>
<dbReference type="Proteomes" id="UP001481677">
    <property type="component" value="Unassembled WGS sequence"/>
</dbReference>
<dbReference type="GO" id="GO:0016020">
    <property type="term" value="C:membrane"/>
    <property type="evidence" value="ECO:0007669"/>
    <property type="project" value="TreeGrafter"/>
</dbReference>
<keyword evidence="3" id="KW-0378">Hydrolase</keyword>
<proteinExistence type="predicted"/>
<sequence length="262" mass="28637">MPILKTATEEIEYLVDGSGPDLVLVHGTGGNADTNWGHLVPQLAERYRVIRPNYSGSAGTRDDGTTLTLEKLAKQIISVADATESRSFDLVGFSLGAAVATHLAAHYPQRVRRLVLLAGFASSADSRLSLQFGLWRNLIEHDRRAAAELIMLTGFSPAWLSAQRHQDLHEIAETIVMGNRWDGMQRQVELDLKLDARACTGKIECPTLAIGCTHDHMVAPAHSRELARLIANAEYAELPSGHLAPLETPDAFLNLVQGFLSR</sequence>
<dbReference type="RefSeq" id="WP_147235631.1">
    <property type="nucleotide sequence ID" value="NZ_JAZHFZ010000003.1"/>
</dbReference>
<evidence type="ECO:0000313" key="5">
    <source>
        <dbReference type="Proteomes" id="UP001481677"/>
    </source>
</evidence>
<dbReference type="Pfam" id="PF00561">
    <property type="entry name" value="Abhydrolase_1"/>
    <property type="match status" value="1"/>
</dbReference>
<evidence type="ECO:0000313" key="4">
    <source>
        <dbReference type="Proteomes" id="UP000321776"/>
    </source>
</evidence>
<keyword evidence="5" id="KW-1185">Reference proteome</keyword>
<reference evidence="3 4" key="1">
    <citation type="journal article" date="2018" name="Int. J. Syst. Evol. Microbiol.">
        <title>Paraburkholderia azotifigens sp. nov., a nitrogen-fixing bacterium isolated from paddy soil.</title>
        <authorList>
            <person name="Choi G.M."/>
            <person name="Im W.T."/>
        </authorList>
    </citation>
    <scope>NUCLEOTIDE SEQUENCE [LARGE SCALE GENOMIC DNA]</scope>
    <source>
        <strain evidence="3 4">NF 2-5-3</strain>
    </source>
</reference>
<comment type="caution">
    <text evidence="3">The sequence shown here is derived from an EMBL/GenBank/DDBJ whole genome shotgun (WGS) entry which is preliminary data.</text>
</comment>
<evidence type="ECO:0000313" key="3">
    <source>
        <dbReference type="EMBL" id="TXC83168.1"/>
    </source>
</evidence>